<dbReference type="GO" id="GO:0005788">
    <property type="term" value="C:endoplasmic reticulum lumen"/>
    <property type="evidence" value="ECO:0007669"/>
    <property type="project" value="TreeGrafter"/>
</dbReference>
<dbReference type="GO" id="GO:0030968">
    <property type="term" value="P:endoplasmic reticulum unfolded protein response"/>
    <property type="evidence" value="ECO:0007669"/>
    <property type="project" value="InterPro"/>
</dbReference>
<dbReference type="PROSITE" id="PS51914">
    <property type="entry name" value="MRH"/>
    <property type="match status" value="1"/>
</dbReference>
<dbReference type="EMBL" id="FO082270">
    <property type="protein sequence ID" value="CCO66674.1"/>
    <property type="molecule type" value="Genomic_DNA"/>
</dbReference>
<dbReference type="GeneID" id="19013958"/>
<organism evidence="8 9">
    <name type="scientific">Bathycoccus prasinos</name>
    <dbReference type="NCBI Taxonomy" id="41875"/>
    <lineage>
        <taxon>Eukaryota</taxon>
        <taxon>Viridiplantae</taxon>
        <taxon>Chlorophyta</taxon>
        <taxon>Mamiellophyceae</taxon>
        <taxon>Mamiellales</taxon>
        <taxon>Bathycoccaceae</taxon>
        <taxon>Bathycoccus</taxon>
    </lineage>
</organism>
<evidence type="ECO:0000313" key="9">
    <source>
        <dbReference type="Proteomes" id="UP000198341"/>
    </source>
</evidence>
<dbReference type="InterPro" id="IPR009011">
    <property type="entry name" value="Man6P_isomerase_rcpt-bd_dom_sf"/>
</dbReference>
<keyword evidence="4" id="KW-1015">Disulfide bond</keyword>
<dbReference type="Gene3D" id="2.70.130.10">
    <property type="entry name" value="Mannose-6-phosphate receptor binding domain"/>
    <property type="match status" value="1"/>
</dbReference>
<dbReference type="PANTHER" id="PTHR15414">
    <property type="entry name" value="OS-9-RELATED"/>
    <property type="match status" value="1"/>
</dbReference>
<evidence type="ECO:0000256" key="5">
    <source>
        <dbReference type="SAM" id="MobiDB-lite"/>
    </source>
</evidence>
<accession>K8FID8</accession>
<dbReference type="OrthoDB" id="448954at2759"/>
<feature type="region of interest" description="Disordered" evidence="5">
    <location>
        <begin position="118"/>
        <end position="165"/>
    </location>
</feature>
<evidence type="ECO:0000256" key="3">
    <source>
        <dbReference type="ARBA" id="ARBA00022824"/>
    </source>
</evidence>
<dbReference type="KEGG" id="bpg:Bathy09g04520"/>
<dbReference type="InterPro" id="IPR012913">
    <property type="entry name" value="OS9-like_dom"/>
</dbReference>
<feature type="domain" description="MRH" evidence="7">
    <location>
        <begin position="173"/>
        <end position="302"/>
    </location>
</feature>
<evidence type="ECO:0000256" key="4">
    <source>
        <dbReference type="ARBA" id="ARBA00023157"/>
    </source>
</evidence>
<dbReference type="RefSeq" id="XP_007511114.1">
    <property type="nucleotide sequence ID" value="XM_007511052.1"/>
</dbReference>
<feature type="signal peptide" evidence="6">
    <location>
        <begin position="1"/>
        <end position="28"/>
    </location>
</feature>
<feature type="chain" id="PRO_5003917617" description="MRH domain-containing protein" evidence="6">
    <location>
        <begin position="29"/>
        <end position="364"/>
    </location>
</feature>
<dbReference type="STRING" id="41875.K8FID8"/>
<keyword evidence="9" id="KW-1185">Reference proteome</keyword>
<keyword evidence="2 6" id="KW-0732">Signal</keyword>
<dbReference type="eggNOG" id="KOG3394">
    <property type="taxonomic scope" value="Eukaryota"/>
</dbReference>
<keyword evidence="3" id="KW-0256">Endoplasmic reticulum</keyword>
<feature type="region of interest" description="Disordered" evidence="5">
    <location>
        <begin position="341"/>
        <end position="364"/>
    </location>
</feature>
<feature type="compositionally biased region" description="Basic and acidic residues" evidence="5">
    <location>
        <begin position="345"/>
        <end position="364"/>
    </location>
</feature>
<name>K8FID8_9CHLO</name>
<dbReference type="AlphaFoldDB" id="K8FID8"/>
<dbReference type="PANTHER" id="PTHR15414:SF0">
    <property type="entry name" value="ENDOPLASMIC RETICULUM LECTIN 1"/>
    <property type="match status" value="1"/>
</dbReference>
<evidence type="ECO:0000256" key="1">
    <source>
        <dbReference type="ARBA" id="ARBA00004240"/>
    </source>
</evidence>
<evidence type="ECO:0000259" key="7">
    <source>
        <dbReference type="PROSITE" id="PS51914"/>
    </source>
</evidence>
<dbReference type="InterPro" id="IPR045149">
    <property type="entry name" value="OS-9-like"/>
</dbReference>
<dbReference type="InterPro" id="IPR044865">
    <property type="entry name" value="MRH_dom"/>
</dbReference>
<proteinExistence type="predicted"/>
<feature type="compositionally biased region" description="Basic and acidic residues" evidence="5">
    <location>
        <begin position="127"/>
        <end position="144"/>
    </location>
</feature>
<dbReference type="Pfam" id="PF07915">
    <property type="entry name" value="PRKCSH"/>
    <property type="match status" value="1"/>
</dbReference>
<sequence length="364" mass="41426">MSRPFFLFLFFLLPVALIVLPAVVVVEASSSFDDAVNTRLHDLRKRNQALKDSLRRKLEETSTKLDVEDAFIVALNNAHEDESLITSERLKKKTKGKELEFITDHEGQTFACVLPSSSSSSLKKKKKGEEGEKENGGGDNKREEGDAEEEEKEEEEEEPNAPSIASLLQPLTNACFYRFEGWWTYEFCFKKHVRQYHVESNAKVSVDYSLGKFNEALTNKTRDDENETEIKKREASVGIPATAFHVHHFTDGTECDIGSLETRKTEVHFVCAEEGQNTVLSVKEPTTCSYNLQFATPLLCSHEAFVTKEKNIEPIRCYAYKNEKEDERTFQEILLDAGNYDEEDINSKNSERENSDGHGKNDEL</sequence>
<dbReference type="Proteomes" id="UP000198341">
    <property type="component" value="Chromosome 9"/>
</dbReference>
<feature type="compositionally biased region" description="Acidic residues" evidence="5">
    <location>
        <begin position="145"/>
        <end position="159"/>
    </location>
</feature>
<gene>
    <name evidence="8" type="ORF">Bathy09g04520</name>
</gene>
<comment type="subcellular location">
    <subcellularLocation>
        <location evidence="1">Endoplasmic reticulum</location>
    </subcellularLocation>
</comment>
<dbReference type="SUPFAM" id="SSF50911">
    <property type="entry name" value="Mannose 6-phosphate receptor domain"/>
    <property type="match status" value="1"/>
</dbReference>
<evidence type="ECO:0000256" key="2">
    <source>
        <dbReference type="ARBA" id="ARBA00022729"/>
    </source>
</evidence>
<protein>
    <recommendedName>
        <fullName evidence="7">MRH domain-containing protein</fullName>
    </recommendedName>
</protein>
<evidence type="ECO:0000313" key="8">
    <source>
        <dbReference type="EMBL" id="CCO66674.1"/>
    </source>
</evidence>
<dbReference type="GO" id="GO:0030970">
    <property type="term" value="P:retrograde protein transport, ER to cytosol"/>
    <property type="evidence" value="ECO:0007669"/>
    <property type="project" value="TreeGrafter"/>
</dbReference>
<evidence type="ECO:0000256" key="6">
    <source>
        <dbReference type="SAM" id="SignalP"/>
    </source>
</evidence>
<reference evidence="8 9" key="1">
    <citation type="submission" date="2011-10" db="EMBL/GenBank/DDBJ databases">
        <authorList>
            <person name="Genoscope - CEA"/>
        </authorList>
    </citation>
    <scope>NUCLEOTIDE SEQUENCE [LARGE SCALE GENOMIC DNA]</scope>
    <source>
        <strain evidence="8 9">RCC 1105</strain>
    </source>
</reference>